<feature type="region of interest" description="Disordered" evidence="1">
    <location>
        <begin position="148"/>
        <end position="202"/>
    </location>
</feature>
<dbReference type="SUPFAM" id="SSF88659">
    <property type="entry name" value="Sigma3 and sigma4 domains of RNA polymerase sigma factors"/>
    <property type="match status" value="1"/>
</dbReference>
<feature type="domain" description="RNA polymerase sigma-70 region 4" evidence="2">
    <location>
        <begin position="101"/>
        <end position="149"/>
    </location>
</feature>
<evidence type="ECO:0000259" key="2">
    <source>
        <dbReference type="Pfam" id="PF04545"/>
    </source>
</evidence>
<proteinExistence type="predicted"/>
<reference evidence="3" key="1">
    <citation type="submission" date="2021-06" db="EMBL/GenBank/DDBJ databases">
        <authorList>
            <person name="Arsene-Ploetze F."/>
        </authorList>
    </citation>
    <scope>NUCLEOTIDE SEQUENCE</scope>
    <source>
        <strain evidence="3">SBRY1</strain>
    </source>
</reference>
<dbReference type="Pfam" id="PF04545">
    <property type="entry name" value="Sigma70_r4"/>
    <property type="match status" value="1"/>
</dbReference>
<name>A0A9W4E6C8_9ACTN</name>
<comment type="caution">
    <text evidence="3">The sequence shown here is derived from an EMBL/GenBank/DDBJ whole genome shotgun (WGS) entry which is preliminary data.</text>
</comment>
<dbReference type="InterPro" id="IPR036388">
    <property type="entry name" value="WH-like_DNA-bd_sf"/>
</dbReference>
<gene>
    <name evidence="3" type="ORF">SBRY_10479</name>
</gene>
<dbReference type="InterPro" id="IPR007630">
    <property type="entry name" value="RNA_pol_sigma70_r4"/>
</dbReference>
<dbReference type="GO" id="GO:0006352">
    <property type="term" value="P:DNA-templated transcription initiation"/>
    <property type="evidence" value="ECO:0007669"/>
    <property type="project" value="InterPro"/>
</dbReference>
<evidence type="ECO:0000313" key="3">
    <source>
        <dbReference type="EMBL" id="CAG7601928.1"/>
    </source>
</evidence>
<organism evidence="3 4">
    <name type="scientific">Actinacidiphila bryophytorum</name>
    <dbReference type="NCBI Taxonomy" id="1436133"/>
    <lineage>
        <taxon>Bacteria</taxon>
        <taxon>Bacillati</taxon>
        <taxon>Actinomycetota</taxon>
        <taxon>Actinomycetes</taxon>
        <taxon>Kitasatosporales</taxon>
        <taxon>Streptomycetaceae</taxon>
        <taxon>Actinacidiphila</taxon>
    </lineage>
</organism>
<dbReference type="GO" id="GO:0003700">
    <property type="term" value="F:DNA-binding transcription factor activity"/>
    <property type="evidence" value="ECO:0007669"/>
    <property type="project" value="InterPro"/>
</dbReference>
<evidence type="ECO:0000256" key="1">
    <source>
        <dbReference type="SAM" id="MobiDB-lite"/>
    </source>
</evidence>
<accession>A0A9W4E6C8</accession>
<sequence>MTSNTWLPSHGRVGKRRAAAEIRRDAEFAAFTAGAAGRLLHTATLLTGDREQAERLLTATLARTYADWLRLRADDPYDQARAELVRRFACRPWWRRPRGGVLARLTAQERLVVTMRYFEGVAEEQTAAQLGLPTDRVRAIGARATATLRSRRYDPAGPAPRAADRTEGRPPSGRPQEPARTVAEARDRADRAARRAAEKVAP</sequence>
<dbReference type="Gene3D" id="1.10.10.10">
    <property type="entry name" value="Winged helix-like DNA-binding domain superfamily/Winged helix DNA-binding domain"/>
    <property type="match status" value="1"/>
</dbReference>
<protein>
    <submittedName>
        <fullName evidence="3">Sigma-70, region 4</fullName>
    </submittedName>
</protein>
<dbReference type="AlphaFoldDB" id="A0A9W4E6C8"/>
<keyword evidence="4" id="KW-1185">Reference proteome</keyword>
<dbReference type="Proteomes" id="UP001153328">
    <property type="component" value="Unassembled WGS sequence"/>
</dbReference>
<dbReference type="InterPro" id="IPR013324">
    <property type="entry name" value="RNA_pol_sigma_r3/r4-like"/>
</dbReference>
<dbReference type="EMBL" id="CAJVAX010000001">
    <property type="protein sequence ID" value="CAG7601928.1"/>
    <property type="molecule type" value="Genomic_DNA"/>
</dbReference>
<feature type="compositionally biased region" description="Basic and acidic residues" evidence="1">
    <location>
        <begin position="183"/>
        <end position="202"/>
    </location>
</feature>
<evidence type="ECO:0000313" key="4">
    <source>
        <dbReference type="Proteomes" id="UP001153328"/>
    </source>
</evidence>